<gene>
    <name evidence="2" type="ORF">SAMN04489868_10384</name>
</gene>
<dbReference type="InterPro" id="IPR025579">
    <property type="entry name" value="DUF4357"/>
</dbReference>
<evidence type="ECO:0000259" key="1">
    <source>
        <dbReference type="Pfam" id="PF14267"/>
    </source>
</evidence>
<proteinExistence type="predicted"/>
<dbReference type="RefSeq" id="WP_092091121.1">
    <property type="nucleotide sequence ID" value="NZ_FOQE01000003.1"/>
</dbReference>
<dbReference type="Pfam" id="PF14267">
    <property type="entry name" value="DUF4357"/>
    <property type="match status" value="1"/>
</dbReference>
<evidence type="ECO:0000313" key="3">
    <source>
        <dbReference type="Proteomes" id="UP000198668"/>
    </source>
</evidence>
<feature type="domain" description="DUF4357" evidence="1">
    <location>
        <begin position="229"/>
        <end position="278"/>
    </location>
</feature>
<keyword evidence="3" id="KW-1185">Reference proteome</keyword>
<sequence length="285" mass="32879">MAKRPITIQLFYPTGDTRGFRIAEITNSIIEALLIPRKELESVLQTRSELESSGLYFLFAKDTADNERMVEAYIGESETIKERLKQHNKEKDFWEVAIVFISSNQRWQLNKADIKFLEHTAYRKAKKAKRYFINQNIPTKSPVTESREADLVDLLDTIDLLLTSLGYPIFTELISNKKTEIDQDQMFYTTYRESDAKGIYTNEGFVVIKGSKISPKEESKGFRMTHLLEDLIEKGIIDQNGIFTEDYLFSSPSTAVDVILKASYNGWNSWKNDKGLTLHDVYRAD</sequence>
<protein>
    <recommendedName>
        <fullName evidence="1">DUF4357 domain-containing protein</fullName>
    </recommendedName>
</protein>
<name>A0A1I3B3I2_9LACT</name>
<dbReference type="OrthoDB" id="2656488at2"/>
<dbReference type="Proteomes" id="UP000198668">
    <property type="component" value="Unassembled WGS sequence"/>
</dbReference>
<dbReference type="EMBL" id="FOQE01000003">
    <property type="protein sequence ID" value="SFH56646.1"/>
    <property type="molecule type" value="Genomic_DNA"/>
</dbReference>
<reference evidence="2 3" key="1">
    <citation type="submission" date="2016-10" db="EMBL/GenBank/DDBJ databases">
        <authorList>
            <person name="de Groot N.N."/>
        </authorList>
    </citation>
    <scope>NUCLEOTIDE SEQUENCE [LARGE SCALE GENOMIC DNA]</scope>
    <source>
        <strain evidence="2 3">DSM 27630</strain>
    </source>
</reference>
<dbReference type="AlphaFoldDB" id="A0A1I3B3I2"/>
<dbReference type="CDD" id="cd10447">
    <property type="entry name" value="GIY-YIG_unchar_2"/>
    <property type="match status" value="1"/>
</dbReference>
<organism evidence="2 3">
    <name type="scientific">Pisciglobus halotolerans</name>
    <dbReference type="NCBI Taxonomy" id="745365"/>
    <lineage>
        <taxon>Bacteria</taxon>
        <taxon>Bacillati</taxon>
        <taxon>Bacillota</taxon>
        <taxon>Bacilli</taxon>
        <taxon>Lactobacillales</taxon>
        <taxon>Carnobacteriaceae</taxon>
    </lineage>
</organism>
<accession>A0A1I3B3I2</accession>
<evidence type="ECO:0000313" key="2">
    <source>
        <dbReference type="EMBL" id="SFH56646.1"/>
    </source>
</evidence>